<sequence>MTGLLRHASHLSWGIVDIVRRLAVSVFAGGVERLAGEDLAGLRVGGDGLVARVLAALRSGRGLIVAGRAGPPPCIHDATTAANPIVVNHAPEHLSAMP</sequence>
<proteinExistence type="predicted"/>
<dbReference type="PATRIC" id="fig|1682.24.peg.1158"/>
<organism evidence="1 2">
    <name type="scientific">Bifidobacterium longum subsp. infantis</name>
    <dbReference type="NCBI Taxonomy" id="1682"/>
    <lineage>
        <taxon>Bacteria</taxon>
        <taxon>Bacillati</taxon>
        <taxon>Actinomycetota</taxon>
        <taxon>Actinomycetes</taxon>
        <taxon>Bifidobacteriales</taxon>
        <taxon>Bifidobacteriaceae</taxon>
        <taxon>Bifidobacterium</taxon>
    </lineage>
</organism>
<evidence type="ECO:0000313" key="1">
    <source>
        <dbReference type="EMBL" id="ALE09226.1"/>
    </source>
</evidence>
<dbReference type="RefSeq" id="WP_060620625.1">
    <property type="nucleotide sequence ID" value="NZ_CP010411.1"/>
</dbReference>
<accession>A0A0M4LHX3</accession>
<evidence type="ECO:0000313" key="2">
    <source>
        <dbReference type="Proteomes" id="UP000067206"/>
    </source>
</evidence>
<name>A0A0M4LHX3_BIFLI</name>
<dbReference type="AlphaFoldDB" id="A0A0M4LHX3"/>
<reference evidence="1 2" key="1">
    <citation type="submission" date="2014-12" db="EMBL/GenBank/DDBJ databases">
        <title>Complete genome sequence of Bifidobacterium longum subsp. infantis BT1.</title>
        <authorList>
            <person name="Kim J.F."/>
            <person name="Kwak M.-J."/>
        </authorList>
    </citation>
    <scope>NUCLEOTIDE SEQUENCE [LARGE SCALE GENOMIC DNA]</scope>
    <source>
        <strain evidence="1 2">BT1</strain>
    </source>
</reference>
<protein>
    <submittedName>
        <fullName evidence="1">Uncharacterized protein</fullName>
    </submittedName>
</protein>
<dbReference type="EMBL" id="CP010411">
    <property type="protein sequence ID" value="ALE09226.1"/>
    <property type="molecule type" value="Genomic_DNA"/>
</dbReference>
<gene>
    <name evidence="1" type="ORF">RY67_1192</name>
</gene>
<dbReference type="Proteomes" id="UP000067206">
    <property type="component" value="Chromosome"/>
</dbReference>